<dbReference type="Gene3D" id="1.10.10.60">
    <property type="entry name" value="Homeodomain-like"/>
    <property type="match status" value="1"/>
</dbReference>
<dbReference type="Proteomes" id="UP000237319">
    <property type="component" value="Unassembled WGS sequence"/>
</dbReference>
<dbReference type="AlphaFoldDB" id="A0A2S5D296"/>
<gene>
    <name evidence="2" type="ORF">LYSIN_01968</name>
</gene>
<reference evidence="2 3" key="1">
    <citation type="submission" date="2017-11" db="EMBL/GenBank/DDBJ databases">
        <title>Genome sequence of Lysinibacillus sphaericus, a lignin-degrading bacteria isolated from municipal solid waste soil.</title>
        <authorList>
            <person name="Persinoti G.F."/>
            <person name="Paixao D.A."/>
            <person name="Bugg T.D."/>
            <person name="Squina F.M."/>
        </authorList>
    </citation>
    <scope>NUCLEOTIDE SEQUENCE [LARGE SCALE GENOMIC DNA]</scope>
    <source>
        <strain evidence="2 3">A1</strain>
    </source>
</reference>
<name>A0A2S5D296_LYSSH</name>
<dbReference type="InterPro" id="IPR024978">
    <property type="entry name" value="Homeodomain_phBC6A51-type"/>
</dbReference>
<dbReference type="RefSeq" id="WP_103977084.1">
    <property type="nucleotide sequence ID" value="NZ_PGLV01000001.1"/>
</dbReference>
<evidence type="ECO:0000313" key="3">
    <source>
        <dbReference type="Proteomes" id="UP000237319"/>
    </source>
</evidence>
<organism evidence="2 3">
    <name type="scientific">Lysinibacillus sphaericus</name>
    <name type="common">Bacillus sphaericus</name>
    <dbReference type="NCBI Taxonomy" id="1421"/>
    <lineage>
        <taxon>Bacteria</taxon>
        <taxon>Bacillati</taxon>
        <taxon>Bacillota</taxon>
        <taxon>Bacilli</taxon>
        <taxon>Bacillales</taxon>
        <taxon>Bacillaceae</taxon>
        <taxon>Lysinibacillus</taxon>
    </lineage>
</organism>
<evidence type="ECO:0000259" key="1">
    <source>
        <dbReference type="Pfam" id="PF13022"/>
    </source>
</evidence>
<protein>
    <recommendedName>
        <fullName evidence="1">Homeodomain phBC6A51-type domain-containing protein</fullName>
    </recommendedName>
</protein>
<evidence type="ECO:0000313" key="2">
    <source>
        <dbReference type="EMBL" id="POZ57184.1"/>
    </source>
</evidence>
<keyword evidence="3" id="KW-1185">Reference proteome</keyword>
<proteinExistence type="predicted"/>
<feature type="domain" description="Homeodomain phBC6A51-type" evidence="1">
    <location>
        <begin position="26"/>
        <end position="93"/>
    </location>
</feature>
<dbReference type="EMBL" id="PGLV01000001">
    <property type="protein sequence ID" value="POZ57184.1"/>
    <property type="molecule type" value="Genomic_DNA"/>
</dbReference>
<accession>A0A2S5D296</accession>
<sequence length="111" mass="13575">MVRINIKPFEIKATEMERLKREMKGNLTKVLAIKLDVEDYGKLTQQQIAEVLGITRMTLYRWKRYDYIFEYELERQHKLRSEHYRKEYRKLSDRRRISASAILGDEAYLRM</sequence>
<comment type="caution">
    <text evidence="2">The sequence shown here is derived from an EMBL/GenBank/DDBJ whole genome shotgun (WGS) entry which is preliminary data.</text>
</comment>
<dbReference type="Pfam" id="PF13022">
    <property type="entry name" value="HTH_Tnp_1_2"/>
    <property type="match status" value="1"/>
</dbReference>